<keyword evidence="3 5" id="KW-1133">Transmembrane helix</keyword>
<evidence type="ECO:0000256" key="1">
    <source>
        <dbReference type="ARBA" id="ARBA00004141"/>
    </source>
</evidence>
<dbReference type="EMBL" id="QEOP01000002">
    <property type="protein sequence ID" value="PVZ94108.1"/>
    <property type="molecule type" value="Genomic_DNA"/>
</dbReference>
<organism evidence="6 7">
    <name type="scientific">Amnibacterium flavum</name>
    <dbReference type="NCBI Taxonomy" id="2173173"/>
    <lineage>
        <taxon>Bacteria</taxon>
        <taxon>Bacillati</taxon>
        <taxon>Actinomycetota</taxon>
        <taxon>Actinomycetes</taxon>
        <taxon>Micrococcales</taxon>
        <taxon>Microbacteriaceae</taxon>
        <taxon>Amnibacterium</taxon>
    </lineage>
</organism>
<sequence length="107" mass="11910">MSPEDQRLWATLDHIGGIFFGWLSTLIVYLVLKDRGGFIQAHAKTALNFHLTMLIAIVVGYITTFLLIGFLILAAAYIVIIVFAIMAAIKANSGEMYSYPLTIKFIK</sequence>
<feature type="transmembrane region" description="Helical" evidence="5">
    <location>
        <begin position="44"/>
        <end position="62"/>
    </location>
</feature>
<dbReference type="Proteomes" id="UP000244893">
    <property type="component" value="Unassembled WGS sequence"/>
</dbReference>
<dbReference type="InterPro" id="IPR019109">
    <property type="entry name" value="MamF_MmsF"/>
</dbReference>
<feature type="transmembrane region" description="Helical" evidence="5">
    <location>
        <begin position="12"/>
        <end position="32"/>
    </location>
</feature>
<comment type="caution">
    <text evidence="6">The sequence shown here is derived from an EMBL/GenBank/DDBJ whole genome shotgun (WGS) entry which is preliminary data.</text>
</comment>
<dbReference type="OrthoDB" id="9808930at2"/>
<name>A0A2V1HNI2_9MICO</name>
<dbReference type="Pfam" id="PF09685">
    <property type="entry name" value="MamF_MmsF"/>
    <property type="match status" value="1"/>
</dbReference>
<gene>
    <name evidence="6" type="ORF">DDQ50_10175</name>
</gene>
<accession>A0A2V1HNI2</accession>
<evidence type="ECO:0000313" key="7">
    <source>
        <dbReference type="Proteomes" id="UP000244893"/>
    </source>
</evidence>
<keyword evidence="7" id="KW-1185">Reference proteome</keyword>
<evidence type="ECO:0000256" key="5">
    <source>
        <dbReference type="SAM" id="Phobius"/>
    </source>
</evidence>
<protein>
    <submittedName>
        <fullName evidence="6">DUF4870 domain-containing protein</fullName>
    </submittedName>
</protein>
<keyword evidence="4 5" id="KW-0472">Membrane</keyword>
<feature type="transmembrane region" description="Helical" evidence="5">
    <location>
        <begin position="68"/>
        <end position="89"/>
    </location>
</feature>
<proteinExistence type="predicted"/>
<keyword evidence="2 5" id="KW-0812">Transmembrane</keyword>
<evidence type="ECO:0000256" key="4">
    <source>
        <dbReference type="ARBA" id="ARBA00023136"/>
    </source>
</evidence>
<evidence type="ECO:0000313" key="6">
    <source>
        <dbReference type="EMBL" id="PVZ94108.1"/>
    </source>
</evidence>
<evidence type="ECO:0000256" key="2">
    <source>
        <dbReference type="ARBA" id="ARBA00022692"/>
    </source>
</evidence>
<reference evidence="6 7" key="1">
    <citation type="submission" date="2018-05" db="EMBL/GenBank/DDBJ databases">
        <title>Amnibacterium sp. M8JJ-5, whole genome shotgun sequence.</title>
        <authorList>
            <person name="Tuo L."/>
        </authorList>
    </citation>
    <scope>NUCLEOTIDE SEQUENCE [LARGE SCALE GENOMIC DNA]</scope>
    <source>
        <strain evidence="6 7">M8JJ-5</strain>
    </source>
</reference>
<evidence type="ECO:0000256" key="3">
    <source>
        <dbReference type="ARBA" id="ARBA00022989"/>
    </source>
</evidence>
<comment type="subcellular location">
    <subcellularLocation>
        <location evidence="1">Membrane</location>
        <topology evidence="1">Multi-pass membrane protein</topology>
    </subcellularLocation>
</comment>
<dbReference type="AlphaFoldDB" id="A0A2V1HNI2"/>